<dbReference type="InterPro" id="IPR000485">
    <property type="entry name" value="AsnC-type_HTH_dom"/>
</dbReference>
<dbReference type="PANTHER" id="PTHR30154:SF34">
    <property type="entry name" value="TRANSCRIPTIONAL REGULATOR AZLB"/>
    <property type="match status" value="1"/>
</dbReference>
<dbReference type="GO" id="GO:0043200">
    <property type="term" value="P:response to amino acid"/>
    <property type="evidence" value="ECO:0007669"/>
    <property type="project" value="TreeGrafter"/>
</dbReference>
<feature type="domain" description="HTH asnC-type" evidence="5">
    <location>
        <begin position="2"/>
        <end position="43"/>
    </location>
</feature>
<name>A0A428WPE3_AMYBA</name>
<evidence type="ECO:0000256" key="3">
    <source>
        <dbReference type="ARBA" id="ARBA00023163"/>
    </source>
</evidence>
<evidence type="ECO:0000259" key="4">
    <source>
        <dbReference type="Pfam" id="PF01037"/>
    </source>
</evidence>
<dbReference type="InterPro" id="IPR019887">
    <property type="entry name" value="Tscrpt_reg_AsnC/Lrp_C"/>
</dbReference>
<proteinExistence type="predicted"/>
<feature type="domain" description="Transcription regulator AsnC/Lrp ligand binding" evidence="4">
    <location>
        <begin position="243"/>
        <end position="309"/>
    </location>
</feature>
<dbReference type="AlphaFoldDB" id="A0A428WPE3"/>
<keyword evidence="7" id="KW-1185">Reference proteome</keyword>
<dbReference type="SMART" id="SM00344">
    <property type="entry name" value="HTH_ASNC"/>
    <property type="match status" value="2"/>
</dbReference>
<dbReference type="PANTHER" id="PTHR30154">
    <property type="entry name" value="LEUCINE-RESPONSIVE REGULATORY PROTEIN"/>
    <property type="match status" value="1"/>
</dbReference>
<dbReference type="InterPro" id="IPR036390">
    <property type="entry name" value="WH_DNA-bd_sf"/>
</dbReference>
<dbReference type="Proteomes" id="UP000286716">
    <property type="component" value="Unassembled WGS sequence"/>
</dbReference>
<dbReference type="InterPro" id="IPR019888">
    <property type="entry name" value="Tscrpt_reg_AsnC-like"/>
</dbReference>
<dbReference type="RefSeq" id="WP_026468261.1">
    <property type="nucleotide sequence ID" value="NZ_QHHU01000018.1"/>
</dbReference>
<reference evidence="6 7" key="1">
    <citation type="submission" date="2018-05" db="EMBL/GenBank/DDBJ databases">
        <title>Evolution of GPA BGCs.</title>
        <authorList>
            <person name="Waglechner N."/>
            <person name="Wright G.D."/>
        </authorList>
    </citation>
    <scope>NUCLEOTIDE SEQUENCE [LARGE SCALE GENOMIC DNA]</scope>
    <source>
        <strain evidence="6 7">DSM 5908</strain>
    </source>
</reference>
<organism evidence="6 7">
    <name type="scientific">Amycolatopsis balhimycina DSM 5908</name>
    <dbReference type="NCBI Taxonomy" id="1081091"/>
    <lineage>
        <taxon>Bacteria</taxon>
        <taxon>Bacillati</taxon>
        <taxon>Actinomycetota</taxon>
        <taxon>Actinomycetes</taxon>
        <taxon>Pseudonocardiales</taxon>
        <taxon>Pseudonocardiaceae</taxon>
        <taxon>Amycolatopsis</taxon>
    </lineage>
</organism>
<accession>A0A428WPE3</accession>
<dbReference type="Gene3D" id="3.30.70.920">
    <property type="match status" value="1"/>
</dbReference>
<dbReference type="InterPro" id="IPR011008">
    <property type="entry name" value="Dimeric_a/b-barrel"/>
</dbReference>
<evidence type="ECO:0000259" key="5">
    <source>
        <dbReference type="Pfam" id="PF13404"/>
    </source>
</evidence>
<protein>
    <submittedName>
        <fullName evidence="6">AsnC family transcriptional regulator</fullName>
    </submittedName>
</protein>
<dbReference type="Pfam" id="PF01037">
    <property type="entry name" value="AsnC_trans_reg"/>
    <property type="match status" value="1"/>
</dbReference>
<comment type="caution">
    <text evidence="6">The sequence shown here is derived from an EMBL/GenBank/DDBJ whole genome shotgun (WGS) entry which is preliminary data.</text>
</comment>
<keyword evidence="3" id="KW-0804">Transcription</keyword>
<dbReference type="SUPFAM" id="SSF46785">
    <property type="entry name" value="Winged helix' DNA-binding domain"/>
    <property type="match status" value="2"/>
</dbReference>
<gene>
    <name evidence="6" type="ORF">DMA12_15440</name>
</gene>
<evidence type="ECO:0000256" key="2">
    <source>
        <dbReference type="ARBA" id="ARBA00023125"/>
    </source>
</evidence>
<dbReference type="InterPro" id="IPR036388">
    <property type="entry name" value="WH-like_DNA-bd_sf"/>
</dbReference>
<dbReference type="EMBL" id="QHHU01000018">
    <property type="protein sequence ID" value="RSM44924.1"/>
    <property type="molecule type" value="Genomic_DNA"/>
</dbReference>
<dbReference type="SUPFAM" id="SSF54909">
    <property type="entry name" value="Dimeric alpha+beta barrel"/>
    <property type="match status" value="2"/>
</dbReference>
<evidence type="ECO:0000256" key="1">
    <source>
        <dbReference type="ARBA" id="ARBA00023015"/>
    </source>
</evidence>
<dbReference type="PRINTS" id="PR00033">
    <property type="entry name" value="HTHASNC"/>
</dbReference>
<dbReference type="GO" id="GO:0005829">
    <property type="term" value="C:cytosol"/>
    <property type="evidence" value="ECO:0007669"/>
    <property type="project" value="TreeGrafter"/>
</dbReference>
<dbReference type="OrthoDB" id="3453230at2"/>
<dbReference type="Pfam" id="PF13404">
    <property type="entry name" value="HTH_AsnC-type"/>
    <property type="match status" value="1"/>
</dbReference>
<evidence type="ECO:0000313" key="7">
    <source>
        <dbReference type="Proteomes" id="UP000286716"/>
    </source>
</evidence>
<keyword evidence="2" id="KW-0238">DNA-binding</keyword>
<dbReference type="GO" id="GO:0043565">
    <property type="term" value="F:sequence-specific DNA binding"/>
    <property type="evidence" value="ECO:0007669"/>
    <property type="project" value="InterPro"/>
</dbReference>
<dbReference type="Gene3D" id="1.10.10.10">
    <property type="entry name" value="Winged helix-like DNA-binding domain superfamily/Winged helix DNA-binding domain"/>
    <property type="match status" value="2"/>
</dbReference>
<keyword evidence="1" id="KW-0805">Transcription regulation</keyword>
<sequence>MIDRIDRQVIHALQCSPRAPFSVVAQVVGVSEQTVGRRYRKLRENGVIRVIGRTPAVDGGSRAFFARIRCLPSRIVSVAESIARYPEAQFVHLSAGGAEIVCLIHSPASGSGNDLLLERLPRATAVLDVSVHLAFHRYGTPGASDDWTGFPDGLDEEQRSALEATRRPRTGAVIFPGPEDAPLLAALAEDGRAGYATLAAATGWSQDRVVHRIGVLERAGTLVFDVDVLPEQLGFTTQAVLWLSVTPAYIDELGTALAADPQVVFTAATTGRHNVVAVLVCRDDHDLYRHLTTTIAALPGVAGYEISLTTRKLKQAASLVVAGALRTSGPVKP</sequence>
<evidence type="ECO:0000313" key="6">
    <source>
        <dbReference type="EMBL" id="RSM44924.1"/>
    </source>
</evidence>